<dbReference type="GO" id="GO:0022008">
    <property type="term" value="P:neurogenesis"/>
    <property type="evidence" value="ECO:0007669"/>
    <property type="project" value="TreeGrafter"/>
</dbReference>
<gene>
    <name evidence="2" type="ORF">HJG60_006098</name>
</gene>
<dbReference type="GO" id="GO:0017022">
    <property type="term" value="F:myosin binding"/>
    <property type="evidence" value="ECO:0007669"/>
    <property type="project" value="TreeGrafter"/>
</dbReference>
<feature type="compositionally biased region" description="Acidic residues" evidence="1">
    <location>
        <begin position="97"/>
        <end position="117"/>
    </location>
</feature>
<dbReference type="GO" id="GO:0048311">
    <property type="term" value="P:mitochondrion distribution"/>
    <property type="evidence" value="ECO:0007669"/>
    <property type="project" value="TreeGrafter"/>
</dbReference>
<feature type="region of interest" description="Disordered" evidence="1">
    <location>
        <begin position="26"/>
        <end position="78"/>
    </location>
</feature>
<comment type="caution">
    <text evidence="2">The sequence shown here is derived from an EMBL/GenBank/DDBJ whole genome shotgun (WGS) entry which is preliminary data.</text>
</comment>
<dbReference type="GO" id="GO:0030425">
    <property type="term" value="C:dendrite"/>
    <property type="evidence" value="ECO:0007669"/>
    <property type="project" value="TreeGrafter"/>
</dbReference>
<dbReference type="PANTHER" id="PTHR15751:SF14">
    <property type="entry name" value="HUNTINGTIN-ASSOCIATED PROTEIN 1"/>
    <property type="match status" value="1"/>
</dbReference>
<feature type="compositionally biased region" description="Low complexity" evidence="1">
    <location>
        <begin position="386"/>
        <end position="398"/>
    </location>
</feature>
<proteinExistence type="predicted"/>
<evidence type="ECO:0000313" key="2">
    <source>
        <dbReference type="EMBL" id="KAF6094090.1"/>
    </source>
</evidence>
<feature type="compositionally biased region" description="Acidic residues" evidence="1">
    <location>
        <begin position="362"/>
        <end position="371"/>
    </location>
</feature>
<dbReference type="InterPro" id="IPR051946">
    <property type="entry name" value="Intracell_Traff-Reg"/>
</dbReference>
<accession>A0A834DS69</accession>
<dbReference type="GO" id="GO:0005739">
    <property type="term" value="C:mitochondrion"/>
    <property type="evidence" value="ECO:0007669"/>
    <property type="project" value="TreeGrafter"/>
</dbReference>
<dbReference type="GO" id="GO:0005102">
    <property type="term" value="F:signaling receptor binding"/>
    <property type="evidence" value="ECO:0007669"/>
    <property type="project" value="TreeGrafter"/>
</dbReference>
<evidence type="ECO:0000313" key="3">
    <source>
        <dbReference type="Proteomes" id="UP000664940"/>
    </source>
</evidence>
<organism evidence="2 3">
    <name type="scientific">Phyllostomus discolor</name>
    <name type="common">pale spear-nosed bat</name>
    <dbReference type="NCBI Taxonomy" id="89673"/>
    <lineage>
        <taxon>Eukaryota</taxon>
        <taxon>Metazoa</taxon>
        <taxon>Chordata</taxon>
        <taxon>Craniata</taxon>
        <taxon>Vertebrata</taxon>
        <taxon>Euteleostomi</taxon>
        <taxon>Mammalia</taxon>
        <taxon>Eutheria</taxon>
        <taxon>Laurasiatheria</taxon>
        <taxon>Chiroptera</taxon>
        <taxon>Yangochiroptera</taxon>
        <taxon>Phyllostomidae</taxon>
        <taxon>Phyllostominae</taxon>
        <taxon>Phyllostomus</taxon>
    </lineage>
</organism>
<dbReference type="GO" id="GO:0098957">
    <property type="term" value="P:anterograde axonal transport of mitochondrion"/>
    <property type="evidence" value="ECO:0007669"/>
    <property type="project" value="TreeGrafter"/>
</dbReference>
<reference evidence="2 3" key="1">
    <citation type="journal article" date="2020" name="Nature">
        <title>Six reference-quality genomes reveal evolution of bat adaptations.</title>
        <authorList>
            <person name="Jebb D."/>
            <person name="Huang Z."/>
            <person name="Pippel M."/>
            <person name="Hughes G.M."/>
            <person name="Lavrichenko K."/>
            <person name="Devanna P."/>
            <person name="Winkler S."/>
            <person name="Jermiin L.S."/>
            <person name="Skirmuntt E.C."/>
            <person name="Katzourakis A."/>
            <person name="Burkitt-Gray L."/>
            <person name="Ray D.A."/>
            <person name="Sullivan K.A.M."/>
            <person name="Roscito J.G."/>
            <person name="Kirilenko B.M."/>
            <person name="Davalos L.M."/>
            <person name="Corthals A.P."/>
            <person name="Power M.L."/>
            <person name="Jones G."/>
            <person name="Ransome R.D."/>
            <person name="Dechmann D.K.N."/>
            <person name="Locatelli A.G."/>
            <person name="Puechmaille S.J."/>
            <person name="Fedrigo O."/>
            <person name="Jarvis E.D."/>
            <person name="Hiller M."/>
            <person name="Vernes S.C."/>
            <person name="Myers E.W."/>
            <person name="Teeling E.C."/>
        </authorList>
    </citation>
    <scope>NUCLEOTIDE SEQUENCE [LARGE SCALE GENOMIC DNA]</scope>
    <source>
        <strain evidence="2">Bat1K_MPI-CBG_1</strain>
    </source>
</reference>
<dbReference type="GO" id="GO:0047496">
    <property type="term" value="P:vesicle transport along microtubule"/>
    <property type="evidence" value="ECO:0007669"/>
    <property type="project" value="TreeGrafter"/>
</dbReference>
<name>A0A834DS69_9CHIR</name>
<dbReference type="EMBL" id="JABVXQ010000008">
    <property type="protein sequence ID" value="KAF6094090.1"/>
    <property type="molecule type" value="Genomic_DNA"/>
</dbReference>
<dbReference type="GO" id="GO:0006605">
    <property type="term" value="P:protein targeting"/>
    <property type="evidence" value="ECO:0007669"/>
    <property type="project" value="TreeGrafter"/>
</dbReference>
<feature type="region of interest" description="Disordered" evidence="1">
    <location>
        <begin position="97"/>
        <end position="121"/>
    </location>
</feature>
<feature type="compositionally biased region" description="Basic and acidic residues" evidence="1">
    <location>
        <begin position="399"/>
        <end position="410"/>
    </location>
</feature>
<dbReference type="GO" id="GO:1904115">
    <property type="term" value="C:axon cytoplasm"/>
    <property type="evidence" value="ECO:0007669"/>
    <property type="project" value="GOC"/>
</dbReference>
<protein>
    <submittedName>
        <fullName evidence="2">Huntingtin associated protein 1</fullName>
    </submittedName>
</protein>
<evidence type="ECO:0000256" key="1">
    <source>
        <dbReference type="SAM" id="MobiDB-lite"/>
    </source>
</evidence>
<dbReference type="AlphaFoldDB" id="A0A834DS69"/>
<dbReference type="GO" id="GO:0031410">
    <property type="term" value="C:cytoplasmic vesicle"/>
    <property type="evidence" value="ECO:0007669"/>
    <property type="project" value="TreeGrafter"/>
</dbReference>
<feature type="compositionally biased region" description="Polar residues" evidence="1">
    <location>
        <begin position="210"/>
        <end position="220"/>
    </location>
</feature>
<sequence>MGGRGCLSPAGGFQLQDLREKYMECGGMLTEDQGDGKPLRQRAPASKDSATGSTHNGPPEGLPDGQEPPPEERRRSVRRIVLDPLFIMEGCELYCSDEQEQEPDQEQEQEQGFEAEEGSTPAEEFTLVELLVPEEDLGAIEEVVPAENRVTEHAELVLEEAEAWEEVELELDETAPRNVVTSTLEATSLGLSHLDIKHVLQQLANWQDTHYRQQPRQKTPQKGECSHGASLQPTGQAADLQADERPPNPAAEAAGGQNKHGGQDHGVAAQVADQGLSKAGAGQGQPPSHGLGGKGAFWGKGLHQGQSDQSPGVCCFPAACKGPTDNLKPLLLLPGQVPSPSPVPPTLQNGTPICQQPTPCPDEAEPEDEGPSPDAPPRQAEGPPALLLQPVRRLWLLVPDRKVARPDRKAAPGQEQPKGRPTSYQTEV</sequence>
<dbReference type="Proteomes" id="UP000664940">
    <property type="component" value="Unassembled WGS sequence"/>
</dbReference>
<dbReference type="PANTHER" id="PTHR15751">
    <property type="entry name" value="TRAFFICKING KINESIN-BINDING PROTEIN"/>
    <property type="match status" value="1"/>
</dbReference>
<dbReference type="GO" id="GO:0048011">
    <property type="term" value="P:neurotrophin TRK receptor signaling pathway"/>
    <property type="evidence" value="ECO:0007669"/>
    <property type="project" value="TreeGrafter"/>
</dbReference>
<feature type="region of interest" description="Disordered" evidence="1">
    <location>
        <begin position="210"/>
        <end position="428"/>
    </location>
</feature>